<sequence length="100" mass="11460">MPVQCQVGTEEDLADRERNTHSEQRHYNMAASIGQDAVIQVTVKLLIEYWTKLTRVTKSGPRSPKNPRLVLPRSISRNTWLAWVDSIQDGSWYKHDGTVP</sequence>
<dbReference type="InParanoid" id="A0A1E1KVY6"/>
<protein>
    <submittedName>
        <fullName evidence="2">Uncharacterized protein</fullName>
    </submittedName>
</protein>
<keyword evidence="3" id="KW-1185">Reference proteome</keyword>
<organism evidence="2 3">
    <name type="scientific">Rhynchosporium graminicola</name>
    <dbReference type="NCBI Taxonomy" id="2792576"/>
    <lineage>
        <taxon>Eukaryota</taxon>
        <taxon>Fungi</taxon>
        <taxon>Dikarya</taxon>
        <taxon>Ascomycota</taxon>
        <taxon>Pezizomycotina</taxon>
        <taxon>Leotiomycetes</taxon>
        <taxon>Helotiales</taxon>
        <taxon>Ploettnerulaceae</taxon>
        <taxon>Rhynchosporium</taxon>
    </lineage>
</organism>
<dbReference type="Proteomes" id="UP000178129">
    <property type="component" value="Unassembled WGS sequence"/>
</dbReference>
<gene>
    <name evidence="2" type="ORF">RCO7_14686</name>
</gene>
<feature type="region of interest" description="Disordered" evidence="1">
    <location>
        <begin position="1"/>
        <end position="23"/>
    </location>
</feature>
<evidence type="ECO:0000313" key="2">
    <source>
        <dbReference type="EMBL" id="CZT02337.1"/>
    </source>
</evidence>
<dbReference type="EMBL" id="FJUW01000025">
    <property type="protein sequence ID" value="CZT02337.1"/>
    <property type="molecule type" value="Genomic_DNA"/>
</dbReference>
<evidence type="ECO:0000256" key="1">
    <source>
        <dbReference type="SAM" id="MobiDB-lite"/>
    </source>
</evidence>
<reference evidence="3" key="1">
    <citation type="submission" date="2016-03" db="EMBL/GenBank/DDBJ databases">
        <authorList>
            <person name="Ploux O."/>
        </authorList>
    </citation>
    <scope>NUCLEOTIDE SEQUENCE [LARGE SCALE GENOMIC DNA]</scope>
    <source>
        <strain evidence="3">UK7</strain>
    </source>
</reference>
<proteinExistence type="predicted"/>
<dbReference type="AlphaFoldDB" id="A0A1E1KVY6"/>
<accession>A0A1E1KVY6</accession>
<evidence type="ECO:0000313" key="3">
    <source>
        <dbReference type="Proteomes" id="UP000178129"/>
    </source>
</evidence>
<comment type="caution">
    <text evidence="2">The sequence shown here is derived from an EMBL/GenBank/DDBJ whole genome shotgun (WGS) entry which is preliminary data.</text>
</comment>
<name>A0A1E1KVY6_9HELO</name>